<sequence>MHSARREILSLSRSLAAGRPSTSRVDHVRYTRTLTRHPAAKISWPPPERDPDKVDYDPRFDPKIILHPHRRLRRHRREELKAQLAARGGASDTHTTRVAMYLWAGRNKRAMEYLVEHGKELDLAAELSARTDIERAILAFVEVGQHDDALRVHDALNLAAVPCSRHFRLVIAIAAALQPLGGSFGDGFDYIGPRREAQAAVSAALETAARESDFTESDLRHFLRALEDHPHTDANFVASIADAFVRARGREHAYTYEAETTEHFVELYEKKEEEKERLGVRNVDFEREMMQLSVKMGASTSQLEAISATLGKEPKSFERGEDFITLQDLAEGVLNGRPSAG</sequence>
<evidence type="ECO:0000313" key="1">
    <source>
        <dbReference type="EMBL" id="KAI0030395.1"/>
    </source>
</evidence>
<keyword evidence="2" id="KW-1185">Reference proteome</keyword>
<comment type="caution">
    <text evidence="1">The sequence shown here is derived from an EMBL/GenBank/DDBJ whole genome shotgun (WGS) entry which is preliminary data.</text>
</comment>
<gene>
    <name evidence="1" type="ORF">K488DRAFT_87810</name>
</gene>
<dbReference type="EMBL" id="MU273624">
    <property type="protein sequence ID" value="KAI0030395.1"/>
    <property type="molecule type" value="Genomic_DNA"/>
</dbReference>
<name>A0ACB8QFJ9_9AGAM</name>
<reference evidence="1" key="2">
    <citation type="journal article" date="2022" name="New Phytol.">
        <title>Evolutionary transition to the ectomycorrhizal habit in the genomes of a hyperdiverse lineage of mushroom-forming fungi.</title>
        <authorList>
            <person name="Looney B."/>
            <person name="Miyauchi S."/>
            <person name="Morin E."/>
            <person name="Drula E."/>
            <person name="Courty P.E."/>
            <person name="Kohler A."/>
            <person name="Kuo A."/>
            <person name="LaButti K."/>
            <person name="Pangilinan J."/>
            <person name="Lipzen A."/>
            <person name="Riley R."/>
            <person name="Andreopoulos W."/>
            <person name="He G."/>
            <person name="Johnson J."/>
            <person name="Nolan M."/>
            <person name="Tritt A."/>
            <person name="Barry K.W."/>
            <person name="Grigoriev I.V."/>
            <person name="Nagy L.G."/>
            <person name="Hibbett D."/>
            <person name="Henrissat B."/>
            <person name="Matheny P.B."/>
            <person name="Labbe J."/>
            <person name="Martin F.M."/>
        </authorList>
    </citation>
    <scope>NUCLEOTIDE SEQUENCE</scope>
    <source>
        <strain evidence="1">EC-137</strain>
    </source>
</reference>
<proteinExistence type="predicted"/>
<accession>A0ACB8QFJ9</accession>
<organism evidence="1 2">
    <name type="scientific">Vararia minispora EC-137</name>
    <dbReference type="NCBI Taxonomy" id="1314806"/>
    <lineage>
        <taxon>Eukaryota</taxon>
        <taxon>Fungi</taxon>
        <taxon>Dikarya</taxon>
        <taxon>Basidiomycota</taxon>
        <taxon>Agaricomycotina</taxon>
        <taxon>Agaricomycetes</taxon>
        <taxon>Russulales</taxon>
        <taxon>Lachnocladiaceae</taxon>
        <taxon>Vararia</taxon>
    </lineage>
</organism>
<protein>
    <submittedName>
        <fullName evidence="1">Uncharacterized protein</fullName>
    </submittedName>
</protein>
<reference evidence="1" key="1">
    <citation type="submission" date="2021-02" db="EMBL/GenBank/DDBJ databases">
        <authorList>
            <consortium name="DOE Joint Genome Institute"/>
            <person name="Ahrendt S."/>
            <person name="Looney B.P."/>
            <person name="Miyauchi S."/>
            <person name="Morin E."/>
            <person name="Drula E."/>
            <person name="Courty P.E."/>
            <person name="Chicoki N."/>
            <person name="Fauchery L."/>
            <person name="Kohler A."/>
            <person name="Kuo A."/>
            <person name="Labutti K."/>
            <person name="Pangilinan J."/>
            <person name="Lipzen A."/>
            <person name="Riley R."/>
            <person name="Andreopoulos W."/>
            <person name="He G."/>
            <person name="Johnson J."/>
            <person name="Barry K.W."/>
            <person name="Grigoriev I.V."/>
            <person name="Nagy L."/>
            <person name="Hibbett D."/>
            <person name="Henrissat B."/>
            <person name="Matheny P.B."/>
            <person name="Labbe J."/>
            <person name="Martin F."/>
        </authorList>
    </citation>
    <scope>NUCLEOTIDE SEQUENCE</scope>
    <source>
        <strain evidence="1">EC-137</strain>
    </source>
</reference>
<evidence type="ECO:0000313" key="2">
    <source>
        <dbReference type="Proteomes" id="UP000814128"/>
    </source>
</evidence>
<dbReference type="Proteomes" id="UP000814128">
    <property type="component" value="Unassembled WGS sequence"/>
</dbReference>